<evidence type="ECO:0000259" key="11">
    <source>
        <dbReference type="PROSITE" id="PS50823"/>
    </source>
</evidence>
<dbReference type="PANTHER" id="PTHR42698">
    <property type="entry name" value="GTPASE ERA"/>
    <property type="match status" value="1"/>
</dbReference>
<dbReference type="InterPro" id="IPR006073">
    <property type="entry name" value="GTP-bd"/>
</dbReference>
<feature type="region of interest" description="G2" evidence="9">
    <location>
        <begin position="38"/>
        <end position="42"/>
    </location>
</feature>
<accession>A0A1M4XGG5</accession>
<keyword evidence="7 8" id="KW-0472">Membrane</keyword>
<feature type="domain" description="Era-type G" evidence="12">
    <location>
        <begin position="4"/>
        <end position="171"/>
    </location>
</feature>
<keyword evidence="4 8" id="KW-0547">Nucleotide-binding</keyword>
<dbReference type="GO" id="GO:0070181">
    <property type="term" value="F:small ribosomal subunit rRNA binding"/>
    <property type="evidence" value="ECO:0007669"/>
    <property type="project" value="UniProtKB-UniRule"/>
</dbReference>
<comment type="function">
    <text evidence="8">An essential GTPase that binds both GDP and GTP, with rapid nucleotide exchange. Plays a role in 16S rRNA processing and 30S ribosomal subunit biogenesis and possibly also in cell cycle regulation and energy metabolism.</text>
</comment>
<sequence>MSFKSGFISIVGRPNVGKSTLLNNILGEKMVIISSKPQTTRNVIRCVHTTEKYQMIFLDTPGIHKPKNRLGNIMVDGAASAMKDVDVILFLMDDMKSPGPGDRFILDALKDVNIPRILVINKIDTVKREDILEKIDIMKEYEFFEEIVPISASTGENVDRLVEIMERYLPEGPMYFPEDTITEQPEKVIVAEMIREKALISLDEEIPHGIAVEIMSMKERKNSDIMDIEATIYTEKKSHKGIIIGKGGAMLKKIGTMARRDIENLLGIRVNLQLWVKVKKDWRDKDFDLKSFGYGQDKNR</sequence>
<dbReference type="AlphaFoldDB" id="A0A1M4XGG5"/>
<dbReference type="Gene3D" id="3.30.300.20">
    <property type="match status" value="1"/>
</dbReference>
<dbReference type="RefSeq" id="WP_073270717.1">
    <property type="nucleotide sequence ID" value="NZ_FQTU01000009.1"/>
</dbReference>
<comment type="subcellular location">
    <subcellularLocation>
        <location evidence="8">Cytoplasm</location>
    </subcellularLocation>
    <subcellularLocation>
        <location evidence="8">Cell membrane</location>
        <topology evidence="8">Peripheral membrane protein</topology>
    </subcellularLocation>
</comment>
<dbReference type="InterPro" id="IPR004044">
    <property type="entry name" value="KH_dom_type_2"/>
</dbReference>
<feature type="region of interest" description="G4" evidence="9">
    <location>
        <begin position="121"/>
        <end position="124"/>
    </location>
</feature>
<evidence type="ECO:0000256" key="9">
    <source>
        <dbReference type="PROSITE-ProRule" id="PRU01050"/>
    </source>
</evidence>
<evidence type="ECO:0000256" key="7">
    <source>
        <dbReference type="ARBA" id="ARBA00023136"/>
    </source>
</evidence>
<dbReference type="SUPFAM" id="SSF54814">
    <property type="entry name" value="Prokaryotic type KH domain (KH-domain type II)"/>
    <property type="match status" value="1"/>
</dbReference>
<dbReference type="InterPro" id="IPR015946">
    <property type="entry name" value="KH_dom-like_a/b"/>
</dbReference>
<feature type="binding site" evidence="8">
    <location>
        <begin position="121"/>
        <end position="124"/>
    </location>
    <ligand>
        <name>GTP</name>
        <dbReference type="ChEBI" id="CHEBI:37565"/>
    </ligand>
</feature>
<evidence type="ECO:0000256" key="1">
    <source>
        <dbReference type="ARBA" id="ARBA00007921"/>
    </source>
</evidence>
<dbReference type="PROSITE" id="PS50823">
    <property type="entry name" value="KH_TYPE_2"/>
    <property type="match status" value="1"/>
</dbReference>
<dbReference type="InterPro" id="IPR009019">
    <property type="entry name" value="KH_sf_prok-type"/>
</dbReference>
<dbReference type="NCBIfam" id="TIGR00436">
    <property type="entry name" value="era"/>
    <property type="match status" value="1"/>
</dbReference>
<dbReference type="NCBIfam" id="NF000908">
    <property type="entry name" value="PRK00089.1"/>
    <property type="match status" value="1"/>
</dbReference>
<evidence type="ECO:0000256" key="3">
    <source>
        <dbReference type="ARBA" id="ARBA00022517"/>
    </source>
</evidence>
<keyword evidence="14" id="KW-1185">Reference proteome</keyword>
<proteinExistence type="inferred from homology"/>
<dbReference type="GO" id="GO:0000028">
    <property type="term" value="P:ribosomal small subunit assembly"/>
    <property type="evidence" value="ECO:0007669"/>
    <property type="project" value="TreeGrafter"/>
</dbReference>
<dbReference type="STRING" id="1120975.SAMN02746064_01512"/>
<dbReference type="SUPFAM" id="SSF52540">
    <property type="entry name" value="P-loop containing nucleoside triphosphate hydrolases"/>
    <property type="match status" value="1"/>
</dbReference>
<dbReference type="InterPro" id="IPR005662">
    <property type="entry name" value="GTPase_Era-like"/>
</dbReference>
<dbReference type="PANTHER" id="PTHR42698:SF1">
    <property type="entry name" value="GTPASE ERA, MITOCHONDRIAL"/>
    <property type="match status" value="1"/>
</dbReference>
<feature type="region of interest" description="G5" evidence="9">
    <location>
        <begin position="150"/>
        <end position="152"/>
    </location>
</feature>
<feature type="region of interest" description="G3" evidence="9">
    <location>
        <begin position="59"/>
        <end position="62"/>
    </location>
</feature>
<dbReference type="FunFam" id="3.40.50.300:FF:000094">
    <property type="entry name" value="GTPase Era"/>
    <property type="match status" value="1"/>
</dbReference>
<dbReference type="InterPro" id="IPR005225">
    <property type="entry name" value="Small_GTP-bd"/>
</dbReference>
<protein>
    <recommendedName>
        <fullName evidence="2 8">GTPase Era</fullName>
    </recommendedName>
</protein>
<keyword evidence="8" id="KW-0699">rRNA-binding</keyword>
<comment type="similarity">
    <text evidence="1 8 9 10">Belongs to the TRAFAC class TrmE-Era-EngA-EngB-Septin-like GTPase superfamily. Era GTPase family.</text>
</comment>
<gene>
    <name evidence="8" type="primary">era</name>
    <name evidence="13" type="ORF">SAMN02746064_01512</name>
</gene>
<dbReference type="OrthoDB" id="9805918at2"/>
<evidence type="ECO:0000313" key="14">
    <source>
        <dbReference type="Proteomes" id="UP000184251"/>
    </source>
</evidence>
<feature type="binding site" evidence="8">
    <location>
        <begin position="59"/>
        <end position="63"/>
    </location>
    <ligand>
        <name>GTP</name>
        <dbReference type="ChEBI" id="CHEBI:37565"/>
    </ligand>
</feature>
<organism evidence="13 14">
    <name type="scientific">Alkalibacter saccharofermentans DSM 14828</name>
    <dbReference type="NCBI Taxonomy" id="1120975"/>
    <lineage>
        <taxon>Bacteria</taxon>
        <taxon>Bacillati</taxon>
        <taxon>Bacillota</taxon>
        <taxon>Clostridia</taxon>
        <taxon>Eubacteriales</taxon>
        <taxon>Eubacteriaceae</taxon>
        <taxon>Alkalibacter</taxon>
    </lineage>
</organism>
<evidence type="ECO:0000256" key="5">
    <source>
        <dbReference type="ARBA" id="ARBA00022884"/>
    </source>
</evidence>
<feature type="region of interest" description="G1" evidence="9">
    <location>
        <begin position="12"/>
        <end position="19"/>
    </location>
</feature>
<name>A0A1M4XGG5_9FIRM</name>
<dbReference type="PROSITE" id="PS51713">
    <property type="entry name" value="G_ERA"/>
    <property type="match status" value="1"/>
</dbReference>
<dbReference type="InterPro" id="IPR030388">
    <property type="entry name" value="G_ERA_dom"/>
</dbReference>
<dbReference type="CDD" id="cd22534">
    <property type="entry name" value="KH-II_Era"/>
    <property type="match status" value="1"/>
</dbReference>
<dbReference type="CDD" id="cd04163">
    <property type="entry name" value="Era"/>
    <property type="match status" value="1"/>
</dbReference>
<dbReference type="Gene3D" id="3.40.50.300">
    <property type="entry name" value="P-loop containing nucleotide triphosphate hydrolases"/>
    <property type="match status" value="1"/>
</dbReference>
<keyword evidence="8" id="KW-1003">Cell membrane</keyword>
<keyword evidence="5 8" id="KW-0694">RNA-binding</keyword>
<evidence type="ECO:0000259" key="12">
    <source>
        <dbReference type="PROSITE" id="PS51713"/>
    </source>
</evidence>
<comment type="subunit">
    <text evidence="8">Monomer.</text>
</comment>
<dbReference type="GO" id="GO:0005886">
    <property type="term" value="C:plasma membrane"/>
    <property type="evidence" value="ECO:0007669"/>
    <property type="project" value="UniProtKB-SubCell"/>
</dbReference>
<keyword evidence="3 8" id="KW-0690">Ribosome biogenesis</keyword>
<dbReference type="GO" id="GO:0003924">
    <property type="term" value="F:GTPase activity"/>
    <property type="evidence" value="ECO:0007669"/>
    <property type="project" value="UniProtKB-UniRule"/>
</dbReference>
<dbReference type="Pfam" id="PF01926">
    <property type="entry name" value="MMR_HSR1"/>
    <property type="match status" value="1"/>
</dbReference>
<reference evidence="13 14" key="1">
    <citation type="submission" date="2016-11" db="EMBL/GenBank/DDBJ databases">
        <authorList>
            <person name="Jaros S."/>
            <person name="Januszkiewicz K."/>
            <person name="Wedrychowicz H."/>
        </authorList>
    </citation>
    <scope>NUCLEOTIDE SEQUENCE [LARGE SCALE GENOMIC DNA]</scope>
    <source>
        <strain evidence="13 14">DSM 14828</strain>
    </source>
</reference>
<dbReference type="Pfam" id="PF07650">
    <property type="entry name" value="KH_2"/>
    <property type="match status" value="1"/>
</dbReference>
<evidence type="ECO:0000256" key="8">
    <source>
        <dbReference type="HAMAP-Rule" id="MF_00367"/>
    </source>
</evidence>
<dbReference type="GO" id="GO:0005829">
    <property type="term" value="C:cytosol"/>
    <property type="evidence" value="ECO:0007669"/>
    <property type="project" value="TreeGrafter"/>
</dbReference>
<feature type="binding site" evidence="8">
    <location>
        <begin position="12"/>
        <end position="19"/>
    </location>
    <ligand>
        <name>GTP</name>
        <dbReference type="ChEBI" id="CHEBI:37565"/>
    </ligand>
</feature>
<dbReference type="NCBIfam" id="TIGR00231">
    <property type="entry name" value="small_GTP"/>
    <property type="match status" value="1"/>
</dbReference>
<dbReference type="GO" id="GO:0005525">
    <property type="term" value="F:GTP binding"/>
    <property type="evidence" value="ECO:0007669"/>
    <property type="project" value="UniProtKB-UniRule"/>
</dbReference>
<feature type="domain" description="KH type-2" evidence="11">
    <location>
        <begin position="202"/>
        <end position="280"/>
    </location>
</feature>
<dbReference type="GO" id="GO:0043024">
    <property type="term" value="F:ribosomal small subunit binding"/>
    <property type="evidence" value="ECO:0007669"/>
    <property type="project" value="TreeGrafter"/>
</dbReference>
<keyword evidence="6 8" id="KW-0342">GTP-binding</keyword>
<dbReference type="HAMAP" id="MF_00367">
    <property type="entry name" value="GTPase_Era"/>
    <property type="match status" value="1"/>
</dbReference>
<dbReference type="Proteomes" id="UP000184251">
    <property type="component" value="Unassembled WGS sequence"/>
</dbReference>
<evidence type="ECO:0000256" key="4">
    <source>
        <dbReference type="ARBA" id="ARBA00022741"/>
    </source>
</evidence>
<dbReference type="InterPro" id="IPR027417">
    <property type="entry name" value="P-loop_NTPase"/>
</dbReference>
<keyword evidence="8" id="KW-0963">Cytoplasm</keyword>
<dbReference type="EMBL" id="FQTU01000009">
    <property type="protein sequence ID" value="SHE92501.1"/>
    <property type="molecule type" value="Genomic_DNA"/>
</dbReference>
<evidence type="ECO:0000256" key="6">
    <source>
        <dbReference type="ARBA" id="ARBA00023134"/>
    </source>
</evidence>
<evidence type="ECO:0000256" key="2">
    <source>
        <dbReference type="ARBA" id="ARBA00020484"/>
    </source>
</evidence>
<dbReference type="FunFam" id="3.30.300.20:FF:000003">
    <property type="entry name" value="GTPase Era"/>
    <property type="match status" value="1"/>
</dbReference>
<evidence type="ECO:0000313" key="13">
    <source>
        <dbReference type="EMBL" id="SHE92501.1"/>
    </source>
</evidence>
<evidence type="ECO:0000256" key="10">
    <source>
        <dbReference type="RuleBase" id="RU003761"/>
    </source>
</evidence>